<keyword evidence="1" id="KW-0812">Transmembrane</keyword>
<keyword evidence="3" id="KW-1185">Reference proteome</keyword>
<organism evidence="3 4">
    <name type="scientific">Biomphalaria glabrata</name>
    <name type="common">Bloodfluke planorb</name>
    <name type="synonym">Freshwater snail</name>
    <dbReference type="NCBI Taxonomy" id="6526"/>
    <lineage>
        <taxon>Eukaryota</taxon>
        <taxon>Metazoa</taxon>
        <taxon>Spiralia</taxon>
        <taxon>Lophotrochozoa</taxon>
        <taxon>Mollusca</taxon>
        <taxon>Gastropoda</taxon>
        <taxon>Heterobranchia</taxon>
        <taxon>Euthyneura</taxon>
        <taxon>Panpulmonata</taxon>
        <taxon>Hygrophila</taxon>
        <taxon>Lymnaeoidea</taxon>
        <taxon>Planorbidae</taxon>
        <taxon>Biomphalaria</taxon>
    </lineage>
</organism>
<dbReference type="OMA" id="MECEREE"/>
<name>A0A9W3AMH0_BIOGL</name>
<dbReference type="GeneID" id="106056424"/>
<feature type="transmembrane region" description="Helical" evidence="1">
    <location>
        <begin position="678"/>
        <end position="702"/>
    </location>
</feature>
<feature type="domain" description="LolA-like" evidence="2">
    <location>
        <begin position="263"/>
        <end position="428"/>
    </location>
</feature>
<dbReference type="Proteomes" id="UP001165740">
    <property type="component" value="Chromosome 6"/>
</dbReference>
<dbReference type="AlphaFoldDB" id="A0A9W3AMH0"/>
<accession>A0A9W3AMH0</accession>
<feature type="domain" description="LolA-like" evidence="2">
    <location>
        <begin position="61"/>
        <end position="248"/>
    </location>
</feature>
<proteinExistence type="predicted"/>
<gene>
    <name evidence="4" type="primary">LOC106056424</name>
</gene>
<evidence type="ECO:0000259" key="2">
    <source>
        <dbReference type="Pfam" id="PF25898"/>
    </source>
</evidence>
<evidence type="ECO:0000313" key="3">
    <source>
        <dbReference type="Proteomes" id="UP001165740"/>
    </source>
</evidence>
<reference evidence="4" key="1">
    <citation type="submission" date="2025-08" db="UniProtKB">
        <authorList>
            <consortium name="RefSeq"/>
        </authorList>
    </citation>
    <scope>IDENTIFICATION</scope>
</reference>
<keyword evidence="1" id="KW-1133">Transmembrane helix</keyword>
<evidence type="ECO:0000256" key="1">
    <source>
        <dbReference type="SAM" id="Phobius"/>
    </source>
</evidence>
<protein>
    <submittedName>
        <fullName evidence="4">Uncharacterized protein LOC106056424 isoform X1</fullName>
    </submittedName>
</protein>
<evidence type="ECO:0000313" key="4">
    <source>
        <dbReference type="RefSeq" id="XP_055888497.1"/>
    </source>
</evidence>
<dbReference type="InterPro" id="IPR058831">
    <property type="entry name" value="LolA-like_dom_2nd"/>
</dbReference>
<dbReference type="OrthoDB" id="5983572at2759"/>
<dbReference type="PANTHER" id="PTHR36902">
    <property type="entry name" value="ENRICHED IN SURFACE-LABELED PROTEOME PROTEIN 9"/>
    <property type="match status" value="1"/>
</dbReference>
<dbReference type="Pfam" id="PF25898">
    <property type="entry name" value="LolA_2nd_metazoa"/>
    <property type="match status" value="2"/>
</dbReference>
<sequence length="718" mass="81279">MECEREEDYFQSCRGTIMSICGLCLMMVVARAGAVAYDWHPPLSICANPSSFDRTTGIGPSFPRLPDQYSMKVEANILQKRWTTEVEEHYDKVNQRASRKMTFNGQTTLTIFDLRNGIRFTVLQNGSCTTESTKNDTSSSRLDMVSRLAIDMFNDDLRVGSSLTRIYVGSEFVRGIPVNHWTECETWPDLQAQFQVDYYFSDPDYNTASGDSQIPVRVVLNGSAHNVDSTHKSLPGLHTFYHIYDFTAFRAGPAQDANVFRIPLGVICYNRGDRKPLPALPDYFEVDVEVIIAGSVPHPAQEKITYDKEHQIVETKRSWLYPLHQQGDNTTAFTSYSVTTVEDFGTTIVFVNNEENGSCKAHMMDTIITTKMSHSFNLLFASNYLYPMAYQGKKEVRGLLVDAWGRHYQSIATEMYFLASESDVLNRQEQGTSAWVAPVGMLLRNGPGANASELPMIWEEILSLEGESKTGNHDAQQPQARPADDQIVWGLQTFDSRLGEKLVHFTHFKPGFNAGRNYDVGSCFSSQEKAFIFITVNASEYDLYENRSHDEDTTTTPIPLIKNALVKYTKIPYIQFRYMDFFDYFENTSSYFLFGLLGEIPDVRLARKLLPLKEIQERLQKHVQQGIYFYKQHEDGSKTYAIGTAKAIMDLSAKSLLPEDKKSLSPKPVNPATYSPQAVAGISMAMLVLGACICLLIVFILYRRRHPGQAFMFSKMTD</sequence>
<dbReference type="PANTHER" id="PTHR36902:SF1">
    <property type="entry name" value="ENRICHED IN SURFACE-LABELED PROTEOME PROTEIN 9"/>
    <property type="match status" value="1"/>
</dbReference>
<keyword evidence="1" id="KW-0472">Membrane</keyword>
<dbReference type="RefSeq" id="XP_055888497.1">
    <property type="nucleotide sequence ID" value="XM_056032522.1"/>
</dbReference>